<organism evidence="2 3">
    <name type="scientific">Candidatus Doudnabacteria bacterium CG10_big_fil_rev_8_21_14_0_10_41_10</name>
    <dbReference type="NCBI Taxonomy" id="1974551"/>
    <lineage>
        <taxon>Bacteria</taxon>
        <taxon>Candidatus Doudnaibacteriota</taxon>
    </lineage>
</organism>
<proteinExistence type="predicted"/>
<reference evidence="3" key="1">
    <citation type="submission" date="2017-09" db="EMBL/GenBank/DDBJ databases">
        <title>Depth-based differentiation of microbial function through sediment-hosted aquifers and enrichment of novel symbionts in the deep terrestrial subsurface.</title>
        <authorList>
            <person name="Probst A.J."/>
            <person name="Ladd B."/>
            <person name="Jarett J.K."/>
            <person name="Geller-Mcgrath D.E."/>
            <person name="Sieber C.M.K."/>
            <person name="Emerson J.B."/>
            <person name="Anantharaman K."/>
            <person name="Thomas B.C."/>
            <person name="Malmstrom R."/>
            <person name="Stieglmeier M."/>
            <person name="Klingl A."/>
            <person name="Woyke T."/>
            <person name="Ryan C.M."/>
            <person name="Banfield J.F."/>
        </authorList>
    </citation>
    <scope>NUCLEOTIDE SEQUENCE [LARGE SCALE GENOMIC DNA]</scope>
</reference>
<evidence type="ECO:0000313" key="2">
    <source>
        <dbReference type="EMBL" id="PIR97239.1"/>
    </source>
</evidence>
<evidence type="ECO:0000313" key="3">
    <source>
        <dbReference type="Proteomes" id="UP000230557"/>
    </source>
</evidence>
<evidence type="ECO:0000256" key="1">
    <source>
        <dbReference type="SAM" id="MobiDB-lite"/>
    </source>
</evidence>
<dbReference type="Proteomes" id="UP000230557">
    <property type="component" value="Unassembled WGS sequence"/>
</dbReference>
<feature type="region of interest" description="Disordered" evidence="1">
    <location>
        <begin position="54"/>
        <end position="73"/>
    </location>
</feature>
<dbReference type="EMBL" id="PFAJ01000034">
    <property type="protein sequence ID" value="PIR97239.1"/>
    <property type="molecule type" value="Genomic_DNA"/>
</dbReference>
<comment type="caution">
    <text evidence="2">The sequence shown here is derived from an EMBL/GenBank/DDBJ whole genome shotgun (WGS) entry which is preliminary data.</text>
</comment>
<sequence length="73" mass="7920">PTTTATVLTARVPNQCRLPGHQRPRKVGLELIEPKPETLVGDYFSFPAPHRVGAGSAPVWQQRPASLPPKIQG</sequence>
<gene>
    <name evidence="2" type="ORF">COT91_02385</name>
</gene>
<dbReference type="AlphaFoldDB" id="A0A2H0VFV4"/>
<feature type="non-terminal residue" evidence="2">
    <location>
        <position position="1"/>
    </location>
</feature>
<accession>A0A2H0VFV4</accession>
<name>A0A2H0VFV4_9BACT</name>
<protein>
    <submittedName>
        <fullName evidence="2">Uncharacterized protein</fullName>
    </submittedName>
</protein>